<dbReference type="VEuPathDB" id="GiardiaDB:SS50377_23687"/>
<evidence type="ECO:0000313" key="7">
    <source>
        <dbReference type="Proteomes" id="UP000018208"/>
    </source>
</evidence>
<dbReference type="HAMAP" id="MF_00531">
    <property type="entry name" value="Ribosomal_uS19"/>
    <property type="match status" value="1"/>
</dbReference>
<dbReference type="GO" id="GO:0000028">
    <property type="term" value="P:ribosomal small subunit assembly"/>
    <property type="evidence" value="ECO:0007669"/>
    <property type="project" value="TreeGrafter"/>
</dbReference>
<evidence type="ECO:0000256" key="3">
    <source>
        <dbReference type="ARBA" id="ARBA00023274"/>
    </source>
</evidence>
<reference evidence="6" key="2">
    <citation type="submission" date="2020-12" db="EMBL/GenBank/DDBJ databases">
        <title>New Spironucleus salmonicida genome in near-complete chromosomes.</title>
        <authorList>
            <person name="Xu F."/>
            <person name="Kurt Z."/>
            <person name="Jimenez-Gonzalez A."/>
            <person name="Astvaldsson A."/>
            <person name="Andersson J.O."/>
            <person name="Svard S.G."/>
        </authorList>
    </citation>
    <scope>NUCLEOTIDE SEQUENCE</scope>
    <source>
        <strain evidence="6">ATCC 50377</strain>
    </source>
</reference>
<dbReference type="EMBL" id="AUWU02000004">
    <property type="protein sequence ID" value="KAH0573752.1"/>
    <property type="molecule type" value="Genomic_DNA"/>
</dbReference>
<dbReference type="PANTHER" id="PTHR11880">
    <property type="entry name" value="RIBOSOMAL PROTEIN S19P FAMILY MEMBER"/>
    <property type="match status" value="1"/>
</dbReference>
<evidence type="ECO:0000313" key="5">
    <source>
        <dbReference type="EMBL" id="EST48669.1"/>
    </source>
</evidence>
<dbReference type="GO" id="GO:0022627">
    <property type="term" value="C:cytosolic small ribosomal subunit"/>
    <property type="evidence" value="ECO:0007669"/>
    <property type="project" value="TreeGrafter"/>
</dbReference>
<reference evidence="5 6" key="1">
    <citation type="journal article" date="2014" name="PLoS Genet.">
        <title>The Genome of Spironucleus salmonicida Highlights a Fish Pathogen Adapted to Fluctuating Environments.</title>
        <authorList>
            <person name="Xu F."/>
            <person name="Jerlstrom-Hultqvist J."/>
            <person name="Einarsson E."/>
            <person name="Astvaldsson A."/>
            <person name="Svard S.G."/>
            <person name="Andersson J.O."/>
        </authorList>
    </citation>
    <scope>NUCLEOTIDE SEQUENCE</scope>
    <source>
        <strain evidence="6">ATCC 50377</strain>
    </source>
</reference>
<gene>
    <name evidence="5" type="ORF">SS50377_11282</name>
    <name evidence="6" type="ORF">SS50377_23687</name>
</gene>
<keyword evidence="7" id="KW-1185">Reference proteome</keyword>
<dbReference type="AlphaFoldDB" id="V6M5Q8"/>
<dbReference type="SUPFAM" id="SSF54570">
    <property type="entry name" value="Ribosomal protein S19"/>
    <property type="match status" value="1"/>
</dbReference>
<dbReference type="OrthoDB" id="10258210at2759"/>
<proteinExistence type="inferred from homology"/>
<dbReference type="GO" id="GO:0003735">
    <property type="term" value="F:structural constituent of ribosome"/>
    <property type="evidence" value="ECO:0007669"/>
    <property type="project" value="InterPro"/>
</dbReference>
<evidence type="ECO:0000256" key="1">
    <source>
        <dbReference type="ARBA" id="ARBA00007345"/>
    </source>
</evidence>
<dbReference type="InterPro" id="IPR005713">
    <property type="entry name" value="Ribosomal_uS19_euk/arc"/>
</dbReference>
<dbReference type="GO" id="GO:0003723">
    <property type="term" value="F:RNA binding"/>
    <property type="evidence" value="ECO:0007669"/>
    <property type="project" value="InterPro"/>
</dbReference>
<dbReference type="InterPro" id="IPR023575">
    <property type="entry name" value="Ribosomal_uS19_SF"/>
</dbReference>
<dbReference type="PANTHER" id="PTHR11880:SF2">
    <property type="entry name" value="SMALL RIBOSOMAL SUBUNIT PROTEIN US19"/>
    <property type="match status" value="1"/>
</dbReference>
<dbReference type="InterPro" id="IPR020934">
    <property type="entry name" value="Ribosomal_uS19_CS"/>
</dbReference>
<organism evidence="5">
    <name type="scientific">Spironucleus salmonicida</name>
    <dbReference type="NCBI Taxonomy" id="348837"/>
    <lineage>
        <taxon>Eukaryota</taxon>
        <taxon>Metamonada</taxon>
        <taxon>Diplomonadida</taxon>
        <taxon>Hexamitidae</taxon>
        <taxon>Hexamitinae</taxon>
        <taxon>Spironucleus</taxon>
    </lineage>
</organism>
<dbReference type="InterPro" id="IPR002222">
    <property type="entry name" value="Ribosomal_uS19"/>
</dbReference>
<keyword evidence="2 4" id="KW-0689">Ribosomal protein</keyword>
<dbReference type="PRINTS" id="PR00975">
    <property type="entry name" value="RIBOSOMALS19"/>
</dbReference>
<comment type="similarity">
    <text evidence="1 4">Belongs to the universal ribosomal protein uS19 family.</text>
</comment>
<dbReference type="NCBIfam" id="TIGR01025">
    <property type="entry name" value="uS19_arch"/>
    <property type="match status" value="1"/>
</dbReference>
<dbReference type="EMBL" id="KI545981">
    <property type="protein sequence ID" value="EST48669.1"/>
    <property type="molecule type" value="Genomic_DNA"/>
</dbReference>
<dbReference type="Proteomes" id="UP000018208">
    <property type="component" value="Unassembled WGS sequence"/>
</dbReference>
<dbReference type="Pfam" id="PF00203">
    <property type="entry name" value="Ribosomal_S19"/>
    <property type="match status" value="1"/>
</dbReference>
<sequence length="143" mass="16007">MSGAPKQKRLQVPTHKGLTVEQIMDLPIDKVGYYTRARVARKLRRGLSPQQLYFLEKVRKARIVKQKTGKSKVLKTHLRDMIILPDMVGLTIAVHNGKIFTPVEVKHNMLGQYLAEFSLSYKIVKHGKAGVGATRGSSSVSLK</sequence>
<dbReference type="PROSITE" id="PS00323">
    <property type="entry name" value="RIBOSOMAL_S19"/>
    <property type="match status" value="1"/>
</dbReference>
<dbReference type="Gene3D" id="3.30.860.10">
    <property type="entry name" value="30s Ribosomal Protein S19, Chain A"/>
    <property type="match status" value="1"/>
</dbReference>
<accession>V6M5Q8</accession>
<protein>
    <submittedName>
        <fullName evidence="5">Ribosomal protein S15</fullName>
    </submittedName>
</protein>
<dbReference type="GO" id="GO:0006412">
    <property type="term" value="P:translation"/>
    <property type="evidence" value="ECO:0007669"/>
    <property type="project" value="InterPro"/>
</dbReference>
<keyword evidence="3 4" id="KW-0687">Ribonucleoprotein</keyword>
<evidence type="ECO:0000313" key="6">
    <source>
        <dbReference type="EMBL" id="KAH0573752.1"/>
    </source>
</evidence>
<name>V6M5Q8_9EUKA</name>
<evidence type="ECO:0000256" key="4">
    <source>
        <dbReference type="RuleBase" id="RU003485"/>
    </source>
</evidence>
<evidence type="ECO:0000256" key="2">
    <source>
        <dbReference type="ARBA" id="ARBA00022980"/>
    </source>
</evidence>